<evidence type="ECO:0000256" key="5">
    <source>
        <dbReference type="ARBA" id="ARBA00022692"/>
    </source>
</evidence>
<dbReference type="InterPro" id="IPR007387">
    <property type="entry name" value="TRAP_DctQ"/>
</dbReference>
<feature type="transmembrane region" description="Helical" evidence="9">
    <location>
        <begin position="21"/>
        <end position="38"/>
    </location>
</feature>
<feature type="transmembrane region" description="Helical" evidence="9">
    <location>
        <begin position="58"/>
        <end position="75"/>
    </location>
</feature>
<keyword evidence="2" id="KW-0813">Transport</keyword>
<evidence type="ECO:0000256" key="2">
    <source>
        <dbReference type="ARBA" id="ARBA00022448"/>
    </source>
</evidence>
<dbReference type="InterPro" id="IPR055348">
    <property type="entry name" value="DctQ"/>
</dbReference>
<keyword evidence="5 9" id="KW-0812">Transmembrane</keyword>
<dbReference type="AlphaFoldDB" id="A0A6H1TSY2"/>
<name>A0A6H1TSY2_9CYAN</name>
<dbReference type="EMBL" id="CP051167">
    <property type="protein sequence ID" value="QIZ69704.1"/>
    <property type="molecule type" value="Genomic_DNA"/>
</dbReference>
<evidence type="ECO:0000259" key="10">
    <source>
        <dbReference type="Pfam" id="PF04290"/>
    </source>
</evidence>
<dbReference type="GO" id="GO:0005886">
    <property type="term" value="C:plasma membrane"/>
    <property type="evidence" value="ECO:0007669"/>
    <property type="project" value="UniProtKB-SubCell"/>
</dbReference>
<evidence type="ECO:0000256" key="3">
    <source>
        <dbReference type="ARBA" id="ARBA00022475"/>
    </source>
</evidence>
<evidence type="ECO:0000256" key="4">
    <source>
        <dbReference type="ARBA" id="ARBA00022519"/>
    </source>
</evidence>
<evidence type="ECO:0000256" key="7">
    <source>
        <dbReference type="ARBA" id="ARBA00023136"/>
    </source>
</evidence>
<comment type="similarity">
    <text evidence="8">Belongs to the TRAP transporter small permease family.</text>
</comment>
<sequence>MQILLKLSRWINTCNEWIGRFVGWLVVAMVLVGVWNAIGRYLGRAVGTNLTSNAAIETQWYLFDIVFLLGAAYALKHDEHVRVDVLYSRWSPRQKAAIDFLGTVLFLIPFCLLVIFFSWDTIAQSWQIQEMSPDPNGLPRYPIKSAIIVSFSLLSLQGISQAIQYFAIFTGQLEPQEERHESEL</sequence>
<keyword evidence="6 9" id="KW-1133">Transmembrane helix</keyword>
<reference evidence="11 12" key="1">
    <citation type="submission" date="2020-04" db="EMBL/GenBank/DDBJ databases">
        <authorList>
            <person name="Basu S."/>
            <person name="Maruthanayagam V."/>
            <person name="Chakraborty S."/>
            <person name="Pramanik A."/>
            <person name="Mukherjee J."/>
            <person name="Brink B."/>
        </authorList>
    </citation>
    <scope>NUCLEOTIDE SEQUENCE [LARGE SCALE GENOMIC DNA]</scope>
    <source>
        <strain evidence="11 12">AP17</strain>
    </source>
</reference>
<evidence type="ECO:0000313" key="12">
    <source>
        <dbReference type="Proteomes" id="UP000500857"/>
    </source>
</evidence>
<dbReference type="Pfam" id="PF04290">
    <property type="entry name" value="DctQ"/>
    <property type="match status" value="1"/>
</dbReference>
<accession>A0A6H1TSY2</accession>
<protein>
    <submittedName>
        <fullName evidence="11">TRAP transporter small permease subunit</fullName>
    </submittedName>
</protein>
<keyword evidence="7 9" id="KW-0472">Membrane</keyword>
<evidence type="ECO:0000256" key="6">
    <source>
        <dbReference type="ARBA" id="ARBA00022989"/>
    </source>
</evidence>
<keyword evidence="3" id="KW-1003">Cell membrane</keyword>
<dbReference type="RefSeq" id="WP_168567861.1">
    <property type="nucleotide sequence ID" value="NZ_CP051167.1"/>
</dbReference>
<keyword evidence="12" id="KW-1185">Reference proteome</keyword>
<dbReference type="Proteomes" id="UP000500857">
    <property type="component" value="Chromosome"/>
</dbReference>
<evidence type="ECO:0000256" key="8">
    <source>
        <dbReference type="ARBA" id="ARBA00038436"/>
    </source>
</evidence>
<comment type="subcellular location">
    <subcellularLocation>
        <location evidence="1">Cell inner membrane</location>
        <topology evidence="1">Multi-pass membrane protein</topology>
    </subcellularLocation>
</comment>
<gene>
    <name evidence="11" type="ORF">HCG48_03170</name>
</gene>
<dbReference type="KEGG" id="oxy:HCG48_03170"/>
<feature type="transmembrane region" description="Helical" evidence="9">
    <location>
        <begin position="96"/>
        <end position="119"/>
    </location>
</feature>
<organism evidence="11 12">
    <name type="scientific">Oxynema aestuarii AP17</name>
    <dbReference type="NCBI Taxonomy" id="2064643"/>
    <lineage>
        <taxon>Bacteria</taxon>
        <taxon>Bacillati</taxon>
        <taxon>Cyanobacteriota</taxon>
        <taxon>Cyanophyceae</taxon>
        <taxon>Oscillatoriophycideae</taxon>
        <taxon>Oscillatoriales</taxon>
        <taxon>Oscillatoriaceae</taxon>
        <taxon>Oxynema</taxon>
        <taxon>Oxynema aestuarii</taxon>
    </lineage>
</organism>
<feature type="domain" description="Tripartite ATP-independent periplasmic transporters DctQ component" evidence="10">
    <location>
        <begin position="29"/>
        <end position="164"/>
    </location>
</feature>
<evidence type="ECO:0000256" key="1">
    <source>
        <dbReference type="ARBA" id="ARBA00004429"/>
    </source>
</evidence>
<evidence type="ECO:0000256" key="9">
    <source>
        <dbReference type="SAM" id="Phobius"/>
    </source>
</evidence>
<proteinExistence type="inferred from homology"/>
<evidence type="ECO:0000313" key="11">
    <source>
        <dbReference type="EMBL" id="QIZ69704.1"/>
    </source>
</evidence>
<dbReference type="PANTHER" id="PTHR35011">
    <property type="entry name" value="2,3-DIKETO-L-GULONATE TRAP TRANSPORTER SMALL PERMEASE PROTEIN YIAM"/>
    <property type="match status" value="1"/>
</dbReference>
<keyword evidence="4" id="KW-0997">Cell inner membrane</keyword>
<dbReference type="PANTHER" id="PTHR35011:SF4">
    <property type="entry name" value="SLL1102 PROTEIN"/>
    <property type="match status" value="1"/>
</dbReference>